<dbReference type="InterPro" id="IPR039421">
    <property type="entry name" value="Type_1_exporter"/>
</dbReference>
<name>B0MJE5_ANACD</name>
<dbReference type="PANTHER" id="PTHR43394:SF1">
    <property type="entry name" value="ATP-BINDING CASSETTE SUB-FAMILY B MEMBER 10, MITOCHONDRIAL"/>
    <property type="match status" value="1"/>
</dbReference>
<evidence type="ECO:0000256" key="3">
    <source>
        <dbReference type="ARBA" id="ARBA00022475"/>
    </source>
</evidence>
<dbReference type="PROSITE" id="PS50893">
    <property type="entry name" value="ABC_TRANSPORTER_2"/>
    <property type="match status" value="1"/>
</dbReference>
<reference evidence="12" key="2">
    <citation type="submission" date="2013-11" db="EMBL/GenBank/DDBJ databases">
        <title>Draft genome sequence of Anaerostipes caccae (DSM 14662).</title>
        <authorList>
            <person name="Sudarsanam P."/>
            <person name="Ley R."/>
            <person name="Guruge J."/>
            <person name="Turnbaugh P.J."/>
            <person name="Mahowald M."/>
            <person name="Liep D."/>
            <person name="Gordon J."/>
        </authorList>
    </citation>
    <scope>NUCLEOTIDE SEQUENCE</scope>
    <source>
        <strain evidence="12">DSM 14662</strain>
    </source>
</reference>
<keyword evidence="6 12" id="KW-0067">ATP-binding</keyword>
<comment type="subcellular location">
    <subcellularLocation>
        <location evidence="1">Cell membrane</location>
        <topology evidence="1">Multi-pass membrane protein</topology>
    </subcellularLocation>
</comment>
<gene>
    <name evidence="12" type="ORF">ANACAC_03757</name>
</gene>
<evidence type="ECO:0000256" key="9">
    <source>
        <dbReference type="SAM" id="Phobius"/>
    </source>
</evidence>
<evidence type="ECO:0000313" key="13">
    <source>
        <dbReference type="Proteomes" id="UP000004935"/>
    </source>
</evidence>
<feature type="domain" description="ABC transmembrane type-1" evidence="11">
    <location>
        <begin position="16"/>
        <end position="266"/>
    </location>
</feature>
<keyword evidence="2" id="KW-0813">Transport</keyword>
<feature type="transmembrane region" description="Helical" evidence="9">
    <location>
        <begin position="241"/>
        <end position="263"/>
    </location>
</feature>
<evidence type="ECO:0000256" key="2">
    <source>
        <dbReference type="ARBA" id="ARBA00022448"/>
    </source>
</evidence>
<evidence type="ECO:0000256" key="4">
    <source>
        <dbReference type="ARBA" id="ARBA00022692"/>
    </source>
</evidence>
<feature type="transmembrane region" description="Helical" evidence="9">
    <location>
        <begin position="12"/>
        <end position="33"/>
    </location>
</feature>
<evidence type="ECO:0000256" key="6">
    <source>
        <dbReference type="ARBA" id="ARBA00022840"/>
    </source>
</evidence>
<dbReference type="AlphaFoldDB" id="B0MJE5"/>
<keyword evidence="3" id="KW-1003">Cell membrane</keyword>
<feature type="transmembrane region" description="Helical" evidence="9">
    <location>
        <begin position="53"/>
        <end position="86"/>
    </location>
</feature>
<evidence type="ECO:0000259" key="10">
    <source>
        <dbReference type="PROSITE" id="PS50893"/>
    </source>
</evidence>
<keyword evidence="5" id="KW-0547">Nucleotide-binding</keyword>
<dbReference type="FunFam" id="3.40.50.300:FF:000221">
    <property type="entry name" value="Multidrug ABC transporter ATP-binding protein"/>
    <property type="match status" value="1"/>
</dbReference>
<dbReference type="GO" id="GO:0015421">
    <property type="term" value="F:ABC-type oligopeptide transporter activity"/>
    <property type="evidence" value="ECO:0007669"/>
    <property type="project" value="TreeGrafter"/>
</dbReference>
<dbReference type="Proteomes" id="UP000004935">
    <property type="component" value="Unassembled WGS sequence"/>
</dbReference>
<evidence type="ECO:0000256" key="8">
    <source>
        <dbReference type="ARBA" id="ARBA00023136"/>
    </source>
</evidence>
<dbReference type="SUPFAM" id="SSF52540">
    <property type="entry name" value="P-loop containing nucleoside triphosphate hydrolases"/>
    <property type="match status" value="1"/>
</dbReference>
<dbReference type="GO" id="GO:0005886">
    <property type="term" value="C:plasma membrane"/>
    <property type="evidence" value="ECO:0007669"/>
    <property type="project" value="UniProtKB-SubCell"/>
</dbReference>
<accession>B0MJE5</accession>
<dbReference type="InterPro" id="IPR036640">
    <property type="entry name" value="ABC1_TM_sf"/>
</dbReference>
<dbReference type="PROSITE" id="PS00211">
    <property type="entry name" value="ABC_TRANSPORTER_1"/>
    <property type="match status" value="1"/>
</dbReference>
<dbReference type="InterPro" id="IPR003593">
    <property type="entry name" value="AAA+_ATPase"/>
</dbReference>
<keyword evidence="13" id="KW-1185">Reference proteome</keyword>
<organism evidence="12 13">
    <name type="scientific">Anaerostipes caccae (strain DSM 14662 / CCUG 47493 / JCM 13470 / NCIMB 13811 / L1-92)</name>
    <dbReference type="NCBI Taxonomy" id="411490"/>
    <lineage>
        <taxon>Bacteria</taxon>
        <taxon>Bacillati</taxon>
        <taxon>Bacillota</taxon>
        <taxon>Clostridia</taxon>
        <taxon>Lachnospirales</taxon>
        <taxon>Lachnospiraceae</taxon>
        <taxon>Anaerostipes</taxon>
    </lineage>
</organism>
<feature type="domain" description="ABC transporter" evidence="10">
    <location>
        <begin position="332"/>
        <end position="596"/>
    </location>
</feature>
<dbReference type="EMBL" id="ABAX03000039">
    <property type="protein sequence ID" value="EDR95727.1"/>
    <property type="molecule type" value="Genomic_DNA"/>
</dbReference>
<keyword evidence="4 9" id="KW-0812">Transmembrane</keyword>
<dbReference type="HOGENOM" id="CLU_000604_84_9_9"/>
<evidence type="ECO:0000256" key="5">
    <source>
        <dbReference type="ARBA" id="ARBA00022741"/>
    </source>
</evidence>
<dbReference type="SUPFAM" id="SSF90123">
    <property type="entry name" value="ABC transporter transmembrane region"/>
    <property type="match status" value="1"/>
</dbReference>
<dbReference type="eggNOG" id="COG1132">
    <property type="taxonomic scope" value="Bacteria"/>
</dbReference>
<evidence type="ECO:0000313" key="12">
    <source>
        <dbReference type="EMBL" id="EDR95727.1"/>
    </source>
</evidence>
<evidence type="ECO:0000259" key="11">
    <source>
        <dbReference type="PROSITE" id="PS50929"/>
    </source>
</evidence>
<dbReference type="GO" id="GO:0005524">
    <property type="term" value="F:ATP binding"/>
    <property type="evidence" value="ECO:0007669"/>
    <property type="project" value="UniProtKB-KW"/>
</dbReference>
<dbReference type="Pfam" id="PF00005">
    <property type="entry name" value="ABC_tran"/>
    <property type="match status" value="1"/>
</dbReference>
<keyword evidence="7 9" id="KW-1133">Transmembrane helix</keyword>
<dbReference type="Gene3D" id="3.40.50.300">
    <property type="entry name" value="P-loop containing nucleotide triphosphate hydrolases"/>
    <property type="match status" value="1"/>
</dbReference>
<dbReference type="Pfam" id="PF00664">
    <property type="entry name" value="ABC_membrane"/>
    <property type="match status" value="1"/>
</dbReference>
<dbReference type="STRING" id="411490.ANACAC_03757"/>
<feature type="transmembrane region" description="Helical" evidence="9">
    <location>
        <begin position="275"/>
        <end position="294"/>
    </location>
</feature>
<dbReference type="Gene3D" id="1.20.1560.10">
    <property type="entry name" value="ABC transporter type 1, transmembrane domain"/>
    <property type="match status" value="1"/>
</dbReference>
<reference evidence="12" key="1">
    <citation type="submission" date="2007-11" db="EMBL/GenBank/DDBJ databases">
        <authorList>
            <person name="Fulton L."/>
            <person name="Clifton S."/>
            <person name="Fulton B."/>
            <person name="Xu J."/>
            <person name="Minx P."/>
            <person name="Pepin K.H."/>
            <person name="Johnson M."/>
            <person name="Thiruvilangam P."/>
            <person name="Bhonagiri V."/>
            <person name="Nash W.E."/>
            <person name="Mardis E.R."/>
            <person name="Wilson R.K."/>
        </authorList>
    </citation>
    <scope>NUCLEOTIDE SEQUENCE [LARGE SCALE GENOMIC DNA]</scope>
    <source>
        <strain evidence="12">DSM 14662</strain>
    </source>
</reference>
<evidence type="ECO:0000256" key="1">
    <source>
        <dbReference type="ARBA" id="ARBA00004651"/>
    </source>
</evidence>
<dbReference type="GO" id="GO:0016887">
    <property type="term" value="F:ATP hydrolysis activity"/>
    <property type="evidence" value="ECO:0007669"/>
    <property type="project" value="InterPro"/>
</dbReference>
<sequence length="611" mass="67030">MGYAGGHKILTYLSWILSVMSALLALVPFWYIWRIVHDILEASLYFSQAGKVTSYGWSAVLFAVLSIVVYIAGLMCSHISAFRVAANIRKELMRHITALPLEVTEKYGSGNLRRIVNTSSAATETYLAHRLPDKAGAIATPIGLLFLLLAFDWRLGLLSLVPVVLGFLIMMKMTGKDMAQRMEQYQNSLTDMSNEAVEYVRGVPVVKTFGQTIFSFKRFKDAIDNYETWVIAYTKGLRLPMMFYTTAINGVFAFLIAGGILFTRGGVTNELLLNLIFYIVITPVIGTTLTKIMFMSEDAMIVGDAISRIDEVLNEKPLSESSVNNIPTDNGITLEHVSYSYKVNDSEGGREGGLGRDGEKNALNDVSLRVAPGQVIALVGASGGGKTTLANIVTRFFDPQKGRILIGNTDIRDIPKETLMNKVSFVFQNSRLIKATILENVRMAKPDASREEIAHALEAAQCLDIIEKLPNGIDTVVGTNGVYLSGGEQQRIAIARAILKNAPILILDEATAFADPDNEVRVQQALSALSKGTPSGDTSMPSGSHMEKTVIMIAHRLSSITGADCIYVMQDGEIVESGTHNELIERNGIFTRMWKNYSEAAEWKIAKEVTA</sequence>
<dbReference type="SMART" id="SM00382">
    <property type="entry name" value="AAA"/>
    <property type="match status" value="1"/>
</dbReference>
<proteinExistence type="predicted"/>
<dbReference type="InterPro" id="IPR011527">
    <property type="entry name" value="ABC1_TM_dom"/>
</dbReference>
<evidence type="ECO:0000256" key="7">
    <source>
        <dbReference type="ARBA" id="ARBA00022989"/>
    </source>
</evidence>
<dbReference type="InterPro" id="IPR017871">
    <property type="entry name" value="ABC_transporter-like_CS"/>
</dbReference>
<comment type="caution">
    <text evidence="12">The sequence shown here is derived from an EMBL/GenBank/DDBJ whole genome shotgun (WGS) entry which is preliminary data.</text>
</comment>
<dbReference type="InterPro" id="IPR003439">
    <property type="entry name" value="ABC_transporter-like_ATP-bd"/>
</dbReference>
<keyword evidence="8 9" id="KW-0472">Membrane</keyword>
<dbReference type="InterPro" id="IPR027417">
    <property type="entry name" value="P-loop_NTPase"/>
</dbReference>
<dbReference type="PANTHER" id="PTHR43394">
    <property type="entry name" value="ATP-DEPENDENT PERMEASE MDL1, MITOCHONDRIAL"/>
    <property type="match status" value="1"/>
</dbReference>
<protein>
    <submittedName>
        <fullName evidence="12">ABC transporter, ATP-binding protein</fullName>
    </submittedName>
</protein>
<dbReference type="PROSITE" id="PS50929">
    <property type="entry name" value="ABC_TM1F"/>
    <property type="match status" value="1"/>
</dbReference>